<protein>
    <submittedName>
        <fullName evidence="1">Uncharacterized protein</fullName>
    </submittedName>
</protein>
<dbReference type="Proteomes" id="UP000199375">
    <property type="component" value="Unassembled WGS sequence"/>
</dbReference>
<organism evidence="1 2">
    <name type="scientific">Micromonospora haikouensis</name>
    <dbReference type="NCBI Taxonomy" id="686309"/>
    <lineage>
        <taxon>Bacteria</taxon>
        <taxon>Bacillati</taxon>
        <taxon>Actinomycetota</taxon>
        <taxon>Actinomycetes</taxon>
        <taxon>Micromonosporales</taxon>
        <taxon>Micromonosporaceae</taxon>
        <taxon>Micromonospora</taxon>
    </lineage>
</organism>
<accession>A0A1C4VIW0</accession>
<dbReference type="EMBL" id="FMCW01000009">
    <property type="protein sequence ID" value="SCE83906.1"/>
    <property type="molecule type" value="Genomic_DNA"/>
</dbReference>
<evidence type="ECO:0000313" key="1">
    <source>
        <dbReference type="EMBL" id="SCE83906.1"/>
    </source>
</evidence>
<evidence type="ECO:0000313" key="2">
    <source>
        <dbReference type="Proteomes" id="UP000199375"/>
    </source>
</evidence>
<dbReference type="AlphaFoldDB" id="A0A1C4VIW0"/>
<sequence>MGTPSYPVVFTVEQLNSVQHVASRANRHVTLKQNPLRREHLQGIVDCYLPGKDRVGARRDRTRPWK</sequence>
<gene>
    <name evidence="1" type="ORF">GA0070558_10979</name>
</gene>
<reference evidence="1 2" key="1">
    <citation type="submission" date="2016-06" db="EMBL/GenBank/DDBJ databases">
        <authorList>
            <person name="Kjaerup R.B."/>
            <person name="Dalgaard T.S."/>
            <person name="Juul-Madsen H.R."/>
        </authorList>
    </citation>
    <scope>NUCLEOTIDE SEQUENCE [LARGE SCALE GENOMIC DNA]</scope>
    <source>
        <strain evidence="1 2">DSM 45626</strain>
    </source>
</reference>
<proteinExistence type="predicted"/>
<name>A0A1C4VIW0_9ACTN</name>